<evidence type="ECO:0000256" key="1">
    <source>
        <dbReference type="ARBA" id="ARBA00010609"/>
    </source>
</evidence>
<feature type="compositionally biased region" description="Basic and acidic residues" evidence="4">
    <location>
        <begin position="896"/>
        <end position="922"/>
    </location>
</feature>
<feature type="transmembrane region" description="Helical" evidence="5">
    <location>
        <begin position="753"/>
        <end position="774"/>
    </location>
</feature>
<comment type="caution">
    <text evidence="11">The sequence shown here is derived from an EMBL/GenBank/DDBJ whole genome shotgun (WGS) entry which is preliminary data.</text>
</comment>
<feature type="transmembrane region" description="Helical" evidence="5">
    <location>
        <begin position="715"/>
        <end position="732"/>
    </location>
</feature>
<sequence length="947" mass="106816">MGYSRFSAILLTFLMTQVSLHFGSAGADVVVYDWRLTPVWAAFDGVFVDTLGVNDKPGNEAVIDIEFGQEIEVRVTNELSEATCLHWHGMKQLGTQEMDGVSGFTQCFIEPNNTAVYRFTPDKSGTFWWHSHHKAQYAYGLRGPLIVHPPAKDLRSCEKDIDEEYTIQLADIYHAPPPPGPALWDSIVINNLGCFNCSAAAMNNFTDCEPDQPLSTFHFQGGKKYLLRLINVAAMAPFEFSIDDHDFRVIAADAEPVVPTQLINSLFINVGQRYDIIVETKNDTQGVDSFWMRAKGLSGLPWMARTAESGSPGFNDEGFAIVRYDSTSTSEPTTDQRTETVTVAEFDFAPATPAVLPTTPSDRSIVEFNISQEGGVISLDGGDYHSIVIPDEPPLLTIASGLSTSQLPATANARAIEYGKHIEVVIVNDMNEQHPFHLHSHIPWVIGSGQASIEDIQTNNLPPSKLEGPMLRDVYTVPPCNTDDTNSCLNVGYLILRFTADNPGVWMMHCHIDWHMNIGMAMVFVEAAKVLFLDGIRGAAVIFVVTQHCGYMHDIFMGAVGVDAFFVLSSFLLTMIFMKKSIKLLAEGASYRKWAYTLADYFSKRFFRVYPLFTLLSIALWLMPFEYKHQFYKVSKPEDFNLFLTLTFHPEHRHYLMWTLPLEISYYFVLPAFVLSVLKTGRFWWMAFIPLYVWVVHEGLYTTRDNYYRQPLTKHLPTFIAGSMAAVIFVKLEAWMKTTGFKFQTLHTVALRVVEAVLIAAYLSVVFRGLFFNWLDASLPPATHYIMPFTSVKLSLLIVIEMVHPSTVSLIFEWVVFRYLGKISFSVYLLHVFVIYIKPISSQPSYYDRTFSFFGLVILLATASYHLVEYPSQLLAQRISRKFTMLASFDHQKLVEESDTDGEKHTGDTDIEAGRPDKDSSHLRLLSKIRGRKEGSKRLPNPATSSA</sequence>
<dbReference type="Pfam" id="PF01757">
    <property type="entry name" value="Acyl_transf_3"/>
    <property type="match status" value="1"/>
</dbReference>
<keyword evidence="5" id="KW-0472">Membrane</keyword>
<keyword evidence="6" id="KW-0732">Signal</keyword>
<dbReference type="InterPro" id="IPR001117">
    <property type="entry name" value="Cu-oxidase_2nd"/>
</dbReference>
<dbReference type="SUPFAM" id="SSF49503">
    <property type="entry name" value="Cupredoxins"/>
    <property type="match status" value="3"/>
</dbReference>
<dbReference type="InterPro" id="IPR011707">
    <property type="entry name" value="Cu-oxidase-like_N"/>
</dbReference>
<evidence type="ECO:0008006" key="13">
    <source>
        <dbReference type="Google" id="ProtNLM"/>
    </source>
</evidence>
<dbReference type="CDD" id="cd04207">
    <property type="entry name" value="CuRO_3_LCC_like"/>
    <property type="match status" value="1"/>
</dbReference>
<dbReference type="Proteomes" id="UP000792063">
    <property type="component" value="Unassembled WGS sequence"/>
</dbReference>
<dbReference type="InterPro" id="IPR045087">
    <property type="entry name" value="Cu-oxidase_fam"/>
</dbReference>
<keyword evidence="2" id="KW-0479">Metal-binding</keyword>
<reference evidence="11" key="1">
    <citation type="journal article" date="2015" name="Genom Data">
        <title>Genome sequences of six Phytophthora species associated with forests in New Zealand.</title>
        <authorList>
            <person name="Studholme D.J."/>
            <person name="McDougal R.L."/>
            <person name="Sambles C."/>
            <person name="Hansen E."/>
            <person name="Hardy G."/>
            <person name="Grant M."/>
            <person name="Ganley R.J."/>
            <person name="Williams N.M."/>
        </authorList>
    </citation>
    <scope>NUCLEOTIDE SEQUENCE</scope>
    <source>
        <strain evidence="11">NZFS 3630</strain>
    </source>
</reference>
<dbReference type="InterPro" id="IPR011706">
    <property type="entry name" value="Cu-oxidase_C"/>
</dbReference>
<comment type="similarity">
    <text evidence="1">Belongs to the multicopper oxidase family.</text>
</comment>
<dbReference type="Pfam" id="PF07732">
    <property type="entry name" value="Cu-oxidase_3"/>
    <property type="match status" value="1"/>
</dbReference>
<dbReference type="PANTHER" id="PTHR11709:SF511">
    <property type="entry name" value="LACCASE"/>
    <property type="match status" value="1"/>
</dbReference>
<keyword evidence="5" id="KW-1133">Transmembrane helix</keyword>
<dbReference type="InterPro" id="IPR033138">
    <property type="entry name" value="Cu_oxidase_CS"/>
</dbReference>
<protein>
    <recommendedName>
        <fullName evidence="13">TLC domain-containing protein</fullName>
    </recommendedName>
</protein>
<feature type="transmembrane region" description="Helical" evidence="5">
    <location>
        <begin position="555"/>
        <end position="577"/>
    </location>
</feature>
<evidence type="ECO:0000256" key="5">
    <source>
        <dbReference type="SAM" id="Phobius"/>
    </source>
</evidence>
<feature type="domain" description="Acyltransferase 3" evidence="8">
    <location>
        <begin position="531"/>
        <end position="837"/>
    </location>
</feature>
<feature type="domain" description="Plastocyanin-like" evidence="10">
    <location>
        <begin position="61"/>
        <end position="151"/>
    </location>
</feature>
<evidence type="ECO:0000256" key="4">
    <source>
        <dbReference type="SAM" id="MobiDB-lite"/>
    </source>
</evidence>
<feature type="region of interest" description="Disordered" evidence="4">
    <location>
        <begin position="896"/>
        <end position="947"/>
    </location>
</feature>
<dbReference type="EMBL" id="JPWU03000118">
    <property type="protein sequence ID" value="KAG2525719.1"/>
    <property type="molecule type" value="Genomic_DNA"/>
</dbReference>
<feature type="transmembrane region" description="Helical" evidence="5">
    <location>
        <begin position="849"/>
        <end position="868"/>
    </location>
</feature>
<evidence type="ECO:0000256" key="2">
    <source>
        <dbReference type="ARBA" id="ARBA00022723"/>
    </source>
</evidence>
<feature type="transmembrane region" description="Helical" evidence="5">
    <location>
        <begin position="606"/>
        <end position="623"/>
    </location>
</feature>
<evidence type="ECO:0000259" key="7">
    <source>
        <dbReference type="Pfam" id="PF00394"/>
    </source>
</evidence>
<feature type="domain" description="Plastocyanin-like" evidence="7">
    <location>
        <begin position="164"/>
        <end position="297"/>
    </location>
</feature>
<feature type="domain" description="Plastocyanin-like" evidence="9">
    <location>
        <begin position="405"/>
        <end position="527"/>
    </location>
</feature>
<dbReference type="Gene3D" id="2.60.40.420">
    <property type="entry name" value="Cupredoxins - blue copper proteins"/>
    <property type="match status" value="3"/>
</dbReference>
<dbReference type="PROSITE" id="PS00080">
    <property type="entry name" value="MULTICOPPER_OXIDASE2"/>
    <property type="match status" value="1"/>
</dbReference>
<dbReference type="Pfam" id="PF00394">
    <property type="entry name" value="Cu-oxidase"/>
    <property type="match status" value="1"/>
</dbReference>
<evidence type="ECO:0000259" key="10">
    <source>
        <dbReference type="Pfam" id="PF07732"/>
    </source>
</evidence>
<keyword evidence="3" id="KW-0560">Oxidoreductase</keyword>
<feature type="transmembrane region" description="Helical" evidence="5">
    <location>
        <begin position="683"/>
        <end position="703"/>
    </location>
</feature>
<evidence type="ECO:0000259" key="9">
    <source>
        <dbReference type="Pfam" id="PF07731"/>
    </source>
</evidence>
<evidence type="ECO:0000313" key="12">
    <source>
        <dbReference type="Proteomes" id="UP000792063"/>
    </source>
</evidence>
<dbReference type="GO" id="GO:0016491">
    <property type="term" value="F:oxidoreductase activity"/>
    <property type="evidence" value="ECO:0007669"/>
    <property type="project" value="UniProtKB-KW"/>
</dbReference>
<dbReference type="PROSITE" id="PS00079">
    <property type="entry name" value="MULTICOPPER_OXIDASE1"/>
    <property type="match status" value="1"/>
</dbReference>
<feature type="transmembrane region" description="Helical" evidence="5">
    <location>
        <begin position="655"/>
        <end position="676"/>
    </location>
</feature>
<feature type="chain" id="PRO_5037803067" description="TLC domain-containing protein" evidence="6">
    <location>
        <begin position="28"/>
        <end position="947"/>
    </location>
</feature>
<evidence type="ECO:0000256" key="3">
    <source>
        <dbReference type="ARBA" id="ARBA00023002"/>
    </source>
</evidence>
<proteinExistence type="inferred from homology"/>
<dbReference type="GO" id="GO:0016747">
    <property type="term" value="F:acyltransferase activity, transferring groups other than amino-acyl groups"/>
    <property type="evidence" value="ECO:0007669"/>
    <property type="project" value="InterPro"/>
</dbReference>
<organism evidence="11 12">
    <name type="scientific">Phytophthora kernoviae</name>
    <dbReference type="NCBI Taxonomy" id="325452"/>
    <lineage>
        <taxon>Eukaryota</taxon>
        <taxon>Sar</taxon>
        <taxon>Stramenopiles</taxon>
        <taxon>Oomycota</taxon>
        <taxon>Peronosporomycetes</taxon>
        <taxon>Peronosporales</taxon>
        <taxon>Peronosporaceae</taxon>
        <taxon>Phytophthora</taxon>
    </lineage>
</organism>
<dbReference type="AlphaFoldDB" id="A0A921V912"/>
<dbReference type="InterPro" id="IPR002656">
    <property type="entry name" value="Acyl_transf_3_dom"/>
</dbReference>
<feature type="signal peptide" evidence="6">
    <location>
        <begin position="1"/>
        <end position="27"/>
    </location>
</feature>
<name>A0A921V912_9STRA</name>
<dbReference type="FunFam" id="2.60.40.420:FF:000045">
    <property type="entry name" value="Laccase 2"/>
    <property type="match status" value="1"/>
</dbReference>
<dbReference type="InterPro" id="IPR002355">
    <property type="entry name" value="Cu_oxidase_Cu_BS"/>
</dbReference>
<reference evidence="11" key="2">
    <citation type="submission" date="2020-06" db="EMBL/GenBank/DDBJ databases">
        <authorList>
            <person name="Studholme D.J."/>
        </authorList>
    </citation>
    <scope>NUCLEOTIDE SEQUENCE</scope>
    <source>
        <strain evidence="11">NZFS 3630</strain>
    </source>
</reference>
<evidence type="ECO:0000259" key="8">
    <source>
        <dbReference type="Pfam" id="PF01757"/>
    </source>
</evidence>
<keyword evidence="5" id="KW-0812">Transmembrane</keyword>
<evidence type="ECO:0000256" key="6">
    <source>
        <dbReference type="SAM" id="SignalP"/>
    </source>
</evidence>
<accession>A0A921V912</accession>
<dbReference type="GO" id="GO:0005507">
    <property type="term" value="F:copper ion binding"/>
    <property type="evidence" value="ECO:0007669"/>
    <property type="project" value="InterPro"/>
</dbReference>
<feature type="transmembrane region" description="Helical" evidence="5">
    <location>
        <begin position="794"/>
        <end position="812"/>
    </location>
</feature>
<gene>
    <name evidence="11" type="ORF">JM18_004747</name>
</gene>
<evidence type="ECO:0000313" key="11">
    <source>
        <dbReference type="EMBL" id="KAG2525719.1"/>
    </source>
</evidence>
<feature type="transmembrane region" description="Helical" evidence="5">
    <location>
        <begin position="819"/>
        <end position="837"/>
    </location>
</feature>
<dbReference type="InterPro" id="IPR008972">
    <property type="entry name" value="Cupredoxin"/>
</dbReference>
<dbReference type="PANTHER" id="PTHR11709">
    <property type="entry name" value="MULTI-COPPER OXIDASE"/>
    <property type="match status" value="1"/>
</dbReference>
<dbReference type="Pfam" id="PF07731">
    <property type="entry name" value="Cu-oxidase_2"/>
    <property type="match status" value="1"/>
</dbReference>